<accession>A0A167JFW9</accession>
<dbReference type="EMBL" id="KV441007">
    <property type="protein sequence ID" value="OAD65909.1"/>
    <property type="molecule type" value="Genomic_DNA"/>
</dbReference>
<protein>
    <submittedName>
        <fullName evidence="1">Uncharacterized protein</fullName>
    </submittedName>
</protein>
<dbReference type="GeneID" id="28998444"/>
<proteinExistence type="predicted"/>
<dbReference type="RefSeq" id="XP_018283949.1">
    <property type="nucleotide sequence ID" value="XM_018437538.1"/>
</dbReference>
<reference evidence="2" key="1">
    <citation type="submission" date="2015-06" db="EMBL/GenBank/DDBJ databases">
        <title>Expansion of signal transduction pathways in fungi by whole-genome duplication.</title>
        <authorList>
            <consortium name="DOE Joint Genome Institute"/>
            <person name="Corrochano L.M."/>
            <person name="Kuo A."/>
            <person name="Marcet-Houben M."/>
            <person name="Polaino S."/>
            <person name="Salamov A."/>
            <person name="Villalobos J.M."/>
            <person name="Alvarez M.I."/>
            <person name="Avalos J."/>
            <person name="Benito E.P."/>
            <person name="Benoit I."/>
            <person name="Burger G."/>
            <person name="Camino L.P."/>
            <person name="Canovas D."/>
            <person name="Cerda-Olmedo E."/>
            <person name="Cheng J.-F."/>
            <person name="Dominguez A."/>
            <person name="Elias M."/>
            <person name="Eslava A.P."/>
            <person name="Glaser F."/>
            <person name="Grimwood J."/>
            <person name="Gutierrez G."/>
            <person name="Heitman J."/>
            <person name="Henrissat B."/>
            <person name="Iturriaga E.A."/>
            <person name="Lang B.F."/>
            <person name="Lavin J.L."/>
            <person name="Lee S."/>
            <person name="Li W."/>
            <person name="Lindquist E."/>
            <person name="Lopez-Garcia S."/>
            <person name="Luque E.M."/>
            <person name="Marcos A.T."/>
            <person name="Martin J."/>
            <person name="McCluskey K."/>
            <person name="Medina H.R."/>
            <person name="Miralles-Duran A."/>
            <person name="Miyazaki A."/>
            <person name="Munoz-Torres E."/>
            <person name="Oguiza J.A."/>
            <person name="Ohm R."/>
            <person name="Olmedo M."/>
            <person name="Orejas M."/>
            <person name="Ortiz-Castellanos L."/>
            <person name="Pisabarro A.G."/>
            <person name="Rodriguez-Romero J."/>
            <person name="Ruiz-Herrera J."/>
            <person name="Ruiz-Vazquez R."/>
            <person name="Sanz C."/>
            <person name="Schackwitz W."/>
            <person name="Schmutz J."/>
            <person name="Shahriari M."/>
            <person name="Shelest E."/>
            <person name="Silva-Franco F."/>
            <person name="Soanes D."/>
            <person name="Syed K."/>
            <person name="Tagua V.G."/>
            <person name="Talbot N.J."/>
            <person name="Thon M."/>
            <person name="De vries R.P."/>
            <person name="Wiebenga A."/>
            <person name="Yadav J.S."/>
            <person name="Braun E.L."/>
            <person name="Baker S."/>
            <person name="Garre V."/>
            <person name="Horwitz B."/>
            <person name="Torres-Martinez S."/>
            <person name="Idnurm A."/>
            <person name="Herrera-Estrella A."/>
            <person name="Gabaldon T."/>
            <person name="Grigoriev I.V."/>
        </authorList>
    </citation>
    <scope>NUCLEOTIDE SEQUENCE [LARGE SCALE GENOMIC DNA]</scope>
    <source>
        <strain evidence="2">NRRL 1555(-)</strain>
    </source>
</reference>
<name>A0A167JFW9_PHYB8</name>
<gene>
    <name evidence="1" type="ORF">PHYBLDRAFT_175651</name>
</gene>
<dbReference type="VEuPathDB" id="FungiDB:PHYBLDRAFT_175651"/>
<evidence type="ECO:0000313" key="1">
    <source>
        <dbReference type="EMBL" id="OAD65909.1"/>
    </source>
</evidence>
<organism evidence="1 2">
    <name type="scientific">Phycomyces blakesleeanus (strain ATCC 8743b / DSM 1359 / FGSC 10004 / NBRC 33097 / NRRL 1555)</name>
    <dbReference type="NCBI Taxonomy" id="763407"/>
    <lineage>
        <taxon>Eukaryota</taxon>
        <taxon>Fungi</taxon>
        <taxon>Fungi incertae sedis</taxon>
        <taxon>Mucoromycota</taxon>
        <taxon>Mucoromycotina</taxon>
        <taxon>Mucoromycetes</taxon>
        <taxon>Mucorales</taxon>
        <taxon>Phycomycetaceae</taxon>
        <taxon>Phycomyces</taxon>
    </lineage>
</organism>
<sequence length="124" mass="14156">MVMAMVMVIYQGQWNQLAQPIRIAAKQSKKLTKESKVNIIIIVLMVVKHRTNAAVCTLDQQNMKDEQRNKDNNNGSKDTSVWLAYCVQCVSSCVGGEGRIPFTYTYNTRLSKFELSNLTQQRRP</sequence>
<keyword evidence="2" id="KW-1185">Reference proteome</keyword>
<dbReference type="AlphaFoldDB" id="A0A167JFW9"/>
<dbReference type="InParanoid" id="A0A167JFW9"/>
<evidence type="ECO:0000313" key="2">
    <source>
        <dbReference type="Proteomes" id="UP000077315"/>
    </source>
</evidence>
<dbReference type="Proteomes" id="UP000077315">
    <property type="component" value="Unassembled WGS sequence"/>
</dbReference>